<accession>A0A023G9Q6</accession>
<feature type="signal peptide" evidence="2">
    <location>
        <begin position="1"/>
        <end position="29"/>
    </location>
</feature>
<feature type="chain" id="PRO_5001521801" evidence="2">
    <location>
        <begin position="30"/>
        <end position="158"/>
    </location>
</feature>
<evidence type="ECO:0000313" key="3">
    <source>
        <dbReference type="EMBL" id="JAC30612.1"/>
    </source>
</evidence>
<organism evidence="3">
    <name type="scientific">Amblyomma triste</name>
    <name type="common">Neotropical tick</name>
    <dbReference type="NCBI Taxonomy" id="251400"/>
    <lineage>
        <taxon>Eukaryota</taxon>
        <taxon>Metazoa</taxon>
        <taxon>Ecdysozoa</taxon>
        <taxon>Arthropoda</taxon>
        <taxon>Chelicerata</taxon>
        <taxon>Arachnida</taxon>
        <taxon>Acari</taxon>
        <taxon>Parasitiformes</taxon>
        <taxon>Ixodida</taxon>
        <taxon>Ixodoidea</taxon>
        <taxon>Ixodidae</taxon>
        <taxon>Amblyomminae</taxon>
        <taxon>Amblyomma</taxon>
    </lineage>
</organism>
<reference evidence="3" key="1">
    <citation type="submission" date="2014-03" db="EMBL/GenBank/DDBJ databases">
        <title>The sialotranscriptome of Amblyomma triste, Amblyomma parvum and Amblyomma cajennense ticks, uncovered by 454-based RNA-seq.</title>
        <authorList>
            <person name="Garcia G.R."/>
            <person name="Gardinassi L.G."/>
            <person name="Ribeiro J.M."/>
            <person name="Anatriello E."/>
            <person name="Ferreira B.R."/>
            <person name="Moreira H.N."/>
            <person name="Mafra C."/>
            <person name="Olegario M.M."/>
            <person name="Szabo P.J."/>
            <person name="Miranda-Santos I.K."/>
            <person name="Maruyama S.R."/>
        </authorList>
    </citation>
    <scope>NUCLEOTIDE SEQUENCE</scope>
    <source>
        <strain evidence="3">Mato Grasso do Sul</strain>
        <tissue evidence="3">Salivary glands</tissue>
    </source>
</reference>
<dbReference type="PANTHER" id="PTHR33964:SF1">
    <property type="entry name" value="RE45066P"/>
    <property type="match status" value="1"/>
</dbReference>
<keyword evidence="1" id="KW-0812">Transmembrane</keyword>
<protein>
    <submittedName>
        <fullName evidence="3">Putative conserved plasma membrane protein</fullName>
    </submittedName>
</protein>
<name>A0A023G9Q6_AMBTT</name>
<feature type="transmembrane region" description="Helical" evidence="1">
    <location>
        <begin position="134"/>
        <end position="157"/>
    </location>
</feature>
<keyword evidence="2" id="KW-0732">Signal</keyword>
<proteinExistence type="evidence at transcript level"/>
<dbReference type="PANTHER" id="PTHR33964">
    <property type="entry name" value="RE45066P-RELATED"/>
    <property type="match status" value="1"/>
</dbReference>
<keyword evidence="1" id="KW-0472">Membrane</keyword>
<dbReference type="EMBL" id="GBBM01004806">
    <property type="protein sequence ID" value="JAC30612.1"/>
    <property type="molecule type" value="mRNA"/>
</dbReference>
<keyword evidence="1" id="KW-1133">Transmembrane helix</keyword>
<dbReference type="AlphaFoldDB" id="A0A023G9Q6"/>
<sequence>MPSKPMAVSLTLVVLTAMLLLCLPRDAAADSSGMIKYIGCFQKLADVSGACGKKKTEFTALEQVFGGDPKHKSDREKKGLCCKYSSYLDCYMKNVRHSCGDGAGKYALKFLESTTQKHVRSACHKFDSRKCSSAVAPSASSLAVICVSAAVLAFSLLL</sequence>
<evidence type="ECO:0000256" key="1">
    <source>
        <dbReference type="SAM" id="Phobius"/>
    </source>
</evidence>
<evidence type="ECO:0000256" key="2">
    <source>
        <dbReference type="SAM" id="SignalP"/>
    </source>
</evidence>